<evidence type="ECO:0000313" key="2">
    <source>
        <dbReference type="Proteomes" id="UP000024635"/>
    </source>
</evidence>
<dbReference type="EMBL" id="JARK01001581">
    <property type="protein sequence ID" value="EYB88506.1"/>
    <property type="molecule type" value="Genomic_DNA"/>
</dbReference>
<keyword evidence="2" id="KW-1185">Reference proteome</keyword>
<protein>
    <submittedName>
        <fullName evidence="1">Uncharacterized protein</fullName>
    </submittedName>
</protein>
<name>A0A016SDU2_9BILA</name>
<gene>
    <name evidence="1" type="primary">Acey_s0245.g3539</name>
    <name evidence="1" type="ORF">Y032_0245g3539</name>
</gene>
<comment type="caution">
    <text evidence="1">The sequence shown here is derived from an EMBL/GenBank/DDBJ whole genome shotgun (WGS) entry which is preliminary data.</text>
</comment>
<organism evidence="1 2">
    <name type="scientific">Ancylostoma ceylanicum</name>
    <dbReference type="NCBI Taxonomy" id="53326"/>
    <lineage>
        <taxon>Eukaryota</taxon>
        <taxon>Metazoa</taxon>
        <taxon>Ecdysozoa</taxon>
        <taxon>Nematoda</taxon>
        <taxon>Chromadorea</taxon>
        <taxon>Rhabditida</taxon>
        <taxon>Rhabditina</taxon>
        <taxon>Rhabditomorpha</taxon>
        <taxon>Strongyloidea</taxon>
        <taxon>Ancylostomatidae</taxon>
        <taxon>Ancylostomatinae</taxon>
        <taxon>Ancylostoma</taxon>
    </lineage>
</organism>
<sequence>MEKNIEHYFPVFISDLHYKSLLGIDLVKFPYLFISTLCGSSIRLMQKKWPSFFQRYIIRFGRSMTFSCKYILVKRSKLFRSIRIGGVG</sequence>
<proteinExistence type="predicted"/>
<evidence type="ECO:0000313" key="1">
    <source>
        <dbReference type="EMBL" id="EYB88506.1"/>
    </source>
</evidence>
<dbReference type="Proteomes" id="UP000024635">
    <property type="component" value="Unassembled WGS sequence"/>
</dbReference>
<accession>A0A016SDU2</accession>
<dbReference type="AlphaFoldDB" id="A0A016SDU2"/>
<reference evidence="2" key="1">
    <citation type="journal article" date="2015" name="Nat. Genet.">
        <title>The genome and transcriptome of the zoonotic hookworm Ancylostoma ceylanicum identify infection-specific gene families.</title>
        <authorList>
            <person name="Schwarz E.M."/>
            <person name="Hu Y."/>
            <person name="Antoshechkin I."/>
            <person name="Miller M.M."/>
            <person name="Sternberg P.W."/>
            <person name="Aroian R.V."/>
        </authorList>
    </citation>
    <scope>NUCLEOTIDE SEQUENCE</scope>
    <source>
        <strain evidence="2">HY135</strain>
    </source>
</reference>